<evidence type="ECO:0000256" key="3">
    <source>
        <dbReference type="ARBA" id="ARBA00011233"/>
    </source>
</evidence>
<keyword evidence="9 15" id="KW-0067">ATP-binding</keyword>
<evidence type="ECO:0000256" key="5">
    <source>
        <dbReference type="ARBA" id="ARBA00020963"/>
    </source>
</evidence>
<dbReference type="AlphaFoldDB" id="A0A147K866"/>
<dbReference type="EMBL" id="LDYG01000028">
    <property type="protein sequence ID" value="KUP06401.1"/>
    <property type="molecule type" value="Genomic_DNA"/>
</dbReference>
<dbReference type="RefSeq" id="WP_059350962.1">
    <property type="nucleotide sequence ID" value="NZ_LDYG01000028.1"/>
</dbReference>
<dbReference type="InterPro" id="IPR029499">
    <property type="entry name" value="PduO-typ"/>
</dbReference>
<evidence type="ECO:0000256" key="11">
    <source>
        <dbReference type="ARBA" id="ARBA00033334"/>
    </source>
</evidence>
<comment type="similarity">
    <text evidence="2 15">Belongs to the Cob(I)alamin adenosyltransferase family.</text>
</comment>
<evidence type="ECO:0000256" key="8">
    <source>
        <dbReference type="ARBA" id="ARBA00022741"/>
    </source>
</evidence>
<dbReference type="STRING" id="1150625.Q75_07610"/>
<evidence type="ECO:0000256" key="16">
    <source>
        <dbReference type="SAM" id="Coils"/>
    </source>
</evidence>
<sequence>MKLYTKTGDKGQTSLIGGRVQKDHIRVEAYGTIDELNSFIGAAIVELHDNHVEDIREDLERIQHELFDLGADLSNVSKNLTEKLSEENIKELESKIDQYTDECPPLERFILPGGTRGAALLHIARTITRRAERLIVSLVAEHEMVPKHSLAYINRLSDYLFAAARAVNHRSGVNDIEYNRGRKVFTTAKVKKDENK</sequence>
<dbReference type="UniPathway" id="UPA00148">
    <property type="reaction ID" value="UER00233"/>
</dbReference>
<comment type="catalytic activity">
    <reaction evidence="14 15">
        <text>2 cob(II)alamin + reduced [electron-transfer flavoprotein] + 2 ATP = 2 adenosylcob(III)alamin + 2 triphosphate + oxidized [electron-transfer flavoprotein] + 3 H(+)</text>
        <dbReference type="Rhea" id="RHEA:28671"/>
        <dbReference type="Rhea" id="RHEA-COMP:10685"/>
        <dbReference type="Rhea" id="RHEA-COMP:10686"/>
        <dbReference type="ChEBI" id="CHEBI:15378"/>
        <dbReference type="ChEBI" id="CHEBI:16304"/>
        <dbReference type="ChEBI" id="CHEBI:18036"/>
        <dbReference type="ChEBI" id="CHEBI:18408"/>
        <dbReference type="ChEBI" id="CHEBI:30616"/>
        <dbReference type="ChEBI" id="CHEBI:57692"/>
        <dbReference type="ChEBI" id="CHEBI:58307"/>
        <dbReference type="EC" id="2.5.1.17"/>
    </reaction>
</comment>
<evidence type="ECO:0000256" key="15">
    <source>
        <dbReference type="RuleBase" id="RU366026"/>
    </source>
</evidence>
<dbReference type="OrthoDB" id="9778896at2"/>
<dbReference type="EC" id="2.5.1.17" evidence="4 15"/>
<keyword evidence="16" id="KW-0175">Coiled coil</keyword>
<evidence type="ECO:0000256" key="13">
    <source>
        <dbReference type="ARBA" id="ARBA00048555"/>
    </source>
</evidence>
<accession>A0A147K866</accession>
<dbReference type="FunFam" id="1.20.1200.10:FF:000001">
    <property type="entry name" value="Cob(I)yrinic acid a,c-diamide adenosyltransferase"/>
    <property type="match status" value="1"/>
</dbReference>
<evidence type="ECO:0000256" key="4">
    <source>
        <dbReference type="ARBA" id="ARBA00012454"/>
    </source>
</evidence>
<gene>
    <name evidence="18" type="ORF">Q75_07610</name>
</gene>
<evidence type="ECO:0000256" key="10">
    <source>
        <dbReference type="ARBA" id="ARBA00031529"/>
    </source>
</evidence>
<dbReference type="Proteomes" id="UP000074108">
    <property type="component" value="Unassembled WGS sequence"/>
</dbReference>
<reference evidence="18 19" key="1">
    <citation type="journal article" date="2016" name="Front. Microbiol.">
        <title>Microevolution Analysis of Bacillus coahuilensis Unveils Differences in Phosphorus Acquisition Strategies and Their Regulation.</title>
        <authorList>
            <person name="Gomez-Lunar Z."/>
            <person name="Hernandez-Gonzalez I."/>
            <person name="Rodriguez-Torres M.D."/>
            <person name="Souza V."/>
            <person name="Olmedo-Alvarez G."/>
        </authorList>
    </citation>
    <scope>NUCLEOTIDE SEQUENCE [LARGE SCALE GENOMIC DNA]</scope>
    <source>
        <strain evidence="19">p1.1.43</strain>
    </source>
</reference>
<evidence type="ECO:0000256" key="9">
    <source>
        <dbReference type="ARBA" id="ARBA00022840"/>
    </source>
</evidence>
<evidence type="ECO:0000256" key="1">
    <source>
        <dbReference type="ARBA" id="ARBA00005121"/>
    </source>
</evidence>
<comment type="subunit">
    <text evidence="3">Homotrimer.</text>
</comment>
<dbReference type="Gene3D" id="1.20.1200.10">
    <property type="entry name" value="Cobalamin adenosyltransferase-like"/>
    <property type="match status" value="1"/>
</dbReference>
<dbReference type="GO" id="GO:0009236">
    <property type="term" value="P:cobalamin biosynthetic process"/>
    <property type="evidence" value="ECO:0007669"/>
    <property type="project" value="UniProtKB-UniRule"/>
</dbReference>
<dbReference type="InterPro" id="IPR016030">
    <property type="entry name" value="CblAdoTrfase-like"/>
</dbReference>
<keyword evidence="6 15" id="KW-0169">Cobalamin biosynthesis</keyword>
<evidence type="ECO:0000313" key="18">
    <source>
        <dbReference type="EMBL" id="KUP06401.1"/>
    </source>
</evidence>
<evidence type="ECO:0000256" key="2">
    <source>
        <dbReference type="ARBA" id="ARBA00007487"/>
    </source>
</evidence>
<comment type="catalytic activity">
    <reaction evidence="13 15">
        <text>2 cob(II)yrinate a,c diamide + reduced [electron-transfer flavoprotein] + 2 ATP = 2 adenosylcob(III)yrinate a,c-diamide + 2 triphosphate + oxidized [electron-transfer flavoprotein] + 3 H(+)</text>
        <dbReference type="Rhea" id="RHEA:11528"/>
        <dbReference type="Rhea" id="RHEA-COMP:10685"/>
        <dbReference type="Rhea" id="RHEA-COMP:10686"/>
        <dbReference type="ChEBI" id="CHEBI:15378"/>
        <dbReference type="ChEBI" id="CHEBI:18036"/>
        <dbReference type="ChEBI" id="CHEBI:30616"/>
        <dbReference type="ChEBI" id="CHEBI:57692"/>
        <dbReference type="ChEBI" id="CHEBI:58307"/>
        <dbReference type="ChEBI" id="CHEBI:58503"/>
        <dbReference type="ChEBI" id="CHEBI:58537"/>
        <dbReference type="EC" id="2.5.1.17"/>
    </reaction>
</comment>
<evidence type="ECO:0000256" key="14">
    <source>
        <dbReference type="ARBA" id="ARBA00048692"/>
    </source>
</evidence>
<name>A0A147K866_9BACI</name>
<dbReference type="Pfam" id="PF01923">
    <property type="entry name" value="Cob_adeno_trans"/>
    <property type="match status" value="1"/>
</dbReference>
<dbReference type="PANTHER" id="PTHR12213:SF0">
    <property type="entry name" value="CORRINOID ADENOSYLTRANSFERASE MMAB"/>
    <property type="match status" value="1"/>
</dbReference>
<dbReference type="PATRIC" id="fig|1150625.3.peg.1604"/>
<evidence type="ECO:0000256" key="7">
    <source>
        <dbReference type="ARBA" id="ARBA00022679"/>
    </source>
</evidence>
<dbReference type="GO" id="GO:0005524">
    <property type="term" value="F:ATP binding"/>
    <property type="evidence" value="ECO:0007669"/>
    <property type="project" value="UniProtKB-UniRule"/>
</dbReference>
<keyword evidence="19" id="KW-1185">Reference proteome</keyword>
<dbReference type="InterPro" id="IPR036451">
    <property type="entry name" value="CblAdoTrfase-like_sf"/>
</dbReference>
<evidence type="ECO:0000313" key="19">
    <source>
        <dbReference type="Proteomes" id="UP000074108"/>
    </source>
</evidence>
<dbReference type="GO" id="GO:0008817">
    <property type="term" value="F:corrinoid adenosyltransferase activity"/>
    <property type="evidence" value="ECO:0007669"/>
    <property type="project" value="UniProtKB-UniRule"/>
</dbReference>
<evidence type="ECO:0000256" key="12">
    <source>
        <dbReference type="ARBA" id="ARBA00033354"/>
    </source>
</evidence>
<keyword evidence="7 15" id="KW-0808">Transferase</keyword>
<dbReference type="SUPFAM" id="SSF89028">
    <property type="entry name" value="Cobalamin adenosyltransferase-like"/>
    <property type="match status" value="1"/>
</dbReference>
<comment type="caution">
    <text evidence="18">The sequence shown here is derived from an EMBL/GenBank/DDBJ whole genome shotgun (WGS) entry which is preliminary data.</text>
</comment>
<evidence type="ECO:0000256" key="6">
    <source>
        <dbReference type="ARBA" id="ARBA00022573"/>
    </source>
</evidence>
<dbReference type="PANTHER" id="PTHR12213">
    <property type="entry name" value="CORRINOID ADENOSYLTRANSFERASE"/>
    <property type="match status" value="1"/>
</dbReference>
<comment type="pathway">
    <text evidence="1 15">Cofactor biosynthesis; adenosylcobalamin biosynthesis; adenosylcobalamin from cob(II)yrinate a,c-diamide: step 2/7.</text>
</comment>
<feature type="coiled-coil region" evidence="16">
    <location>
        <begin position="45"/>
        <end position="102"/>
    </location>
</feature>
<dbReference type="NCBIfam" id="TIGR00636">
    <property type="entry name" value="PduO_Nterm"/>
    <property type="match status" value="1"/>
</dbReference>
<protein>
    <recommendedName>
        <fullName evidence="5 15">Corrinoid adenosyltransferase</fullName>
        <ecNumber evidence="4 15">2.5.1.17</ecNumber>
    </recommendedName>
    <alternativeName>
        <fullName evidence="10 15">Cob(II)alamin adenosyltransferase</fullName>
    </alternativeName>
    <alternativeName>
        <fullName evidence="12 15">Cob(II)yrinic acid a,c-diamide adenosyltransferase</fullName>
    </alternativeName>
    <alternativeName>
        <fullName evidence="11 15">Cobinamide/cobalamin adenosyltransferase</fullName>
    </alternativeName>
</protein>
<keyword evidence="8 15" id="KW-0547">Nucleotide-binding</keyword>
<evidence type="ECO:0000259" key="17">
    <source>
        <dbReference type="Pfam" id="PF01923"/>
    </source>
</evidence>
<feature type="domain" description="Cobalamin adenosyltransferase-like" evidence="17">
    <location>
        <begin position="3"/>
        <end position="166"/>
    </location>
</feature>
<organism evidence="18 19">
    <name type="scientific">Bacillus coahuilensis p1.1.43</name>
    <dbReference type="NCBI Taxonomy" id="1150625"/>
    <lineage>
        <taxon>Bacteria</taxon>
        <taxon>Bacillati</taxon>
        <taxon>Bacillota</taxon>
        <taxon>Bacilli</taxon>
        <taxon>Bacillales</taxon>
        <taxon>Bacillaceae</taxon>
        <taxon>Bacillus</taxon>
    </lineage>
</organism>
<proteinExistence type="inferred from homology"/>